<evidence type="ECO:0000256" key="4">
    <source>
        <dbReference type="ARBA" id="ARBA00022692"/>
    </source>
</evidence>
<dbReference type="GO" id="GO:0009279">
    <property type="term" value="C:cell outer membrane"/>
    <property type="evidence" value="ECO:0007669"/>
    <property type="project" value="UniProtKB-SubCell"/>
</dbReference>
<proteinExistence type="inferred from homology"/>
<dbReference type="NCBIfam" id="TIGR04057">
    <property type="entry name" value="SusC_RagA_signa"/>
    <property type="match status" value="1"/>
</dbReference>
<comment type="subcellular location">
    <subcellularLocation>
        <location evidence="1 7">Cell outer membrane</location>
        <topology evidence="1 7">Multi-pass membrane protein</topology>
    </subcellularLocation>
</comment>
<feature type="domain" description="Secretin/TonB short N-terminal" evidence="8">
    <location>
        <begin position="55"/>
        <end position="105"/>
    </location>
</feature>
<evidence type="ECO:0000256" key="5">
    <source>
        <dbReference type="ARBA" id="ARBA00023136"/>
    </source>
</evidence>
<dbReference type="InterPro" id="IPR008969">
    <property type="entry name" value="CarboxyPept-like_regulatory"/>
</dbReference>
<dbReference type="Pfam" id="PF13715">
    <property type="entry name" value="CarbopepD_reg_2"/>
    <property type="match status" value="1"/>
</dbReference>
<organism evidence="9 10">
    <name type="scientific">Prevotella melaninogenica DNF00666</name>
    <dbReference type="NCBI Taxonomy" id="1401073"/>
    <lineage>
        <taxon>Bacteria</taxon>
        <taxon>Pseudomonadati</taxon>
        <taxon>Bacteroidota</taxon>
        <taxon>Bacteroidia</taxon>
        <taxon>Bacteroidales</taxon>
        <taxon>Prevotellaceae</taxon>
        <taxon>Prevotella</taxon>
    </lineage>
</organism>
<evidence type="ECO:0000313" key="10">
    <source>
        <dbReference type="Proteomes" id="UP000029578"/>
    </source>
</evidence>
<dbReference type="SMART" id="SM00965">
    <property type="entry name" value="STN"/>
    <property type="match status" value="1"/>
</dbReference>
<keyword evidence="2 7" id="KW-0813">Transport</keyword>
<keyword evidence="6 7" id="KW-0998">Cell outer membrane</keyword>
<keyword evidence="5 7" id="KW-0472">Membrane</keyword>
<dbReference type="InterPro" id="IPR023997">
    <property type="entry name" value="TonB-dep_OMP_SusC/RagA_CS"/>
</dbReference>
<evidence type="ECO:0000256" key="7">
    <source>
        <dbReference type="PROSITE-ProRule" id="PRU01360"/>
    </source>
</evidence>
<evidence type="ECO:0000313" key="9">
    <source>
        <dbReference type="EMBL" id="KGF48572.1"/>
    </source>
</evidence>
<evidence type="ECO:0000256" key="1">
    <source>
        <dbReference type="ARBA" id="ARBA00004571"/>
    </source>
</evidence>
<dbReference type="Proteomes" id="UP000029578">
    <property type="component" value="Unassembled WGS sequence"/>
</dbReference>
<evidence type="ECO:0000256" key="2">
    <source>
        <dbReference type="ARBA" id="ARBA00022448"/>
    </source>
</evidence>
<dbReference type="InterPro" id="IPR036942">
    <property type="entry name" value="Beta-barrel_TonB_sf"/>
</dbReference>
<name>A0A096C0N0_9BACT</name>
<evidence type="ECO:0000259" key="8">
    <source>
        <dbReference type="SMART" id="SM00965"/>
    </source>
</evidence>
<dbReference type="SUPFAM" id="SSF56935">
    <property type="entry name" value="Porins"/>
    <property type="match status" value="1"/>
</dbReference>
<gene>
    <name evidence="9" type="ORF">HMPREF0661_06695</name>
</gene>
<accession>A0A096C0N0</accession>
<dbReference type="Pfam" id="PF07660">
    <property type="entry name" value="STN"/>
    <property type="match status" value="1"/>
</dbReference>
<dbReference type="InterPro" id="IPR011662">
    <property type="entry name" value="Secretin/TonB_short_N"/>
</dbReference>
<dbReference type="InterPro" id="IPR039426">
    <property type="entry name" value="TonB-dep_rcpt-like"/>
</dbReference>
<reference evidence="9 10" key="1">
    <citation type="submission" date="2014-07" db="EMBL/GenBank/DDBJ databases">
        <authorList>
            <person name="McCorrison J."/>
            <person name="Sanka R."/>
            <person name="Torralba M."/>
            <person name="Gillis M."/>
            <person name="Haft D.H."/>
            <person name="Methe B."/>
            <person name="Sutton G."/>
            <person name="Nelson K.E."/>
        </authorList>
    </citation>
    <scope>NUCLEOTIDE SEQUENCE [LARGE SCALE GENOMIC DNA]</scope>
    <source>
        <strain evidence="9 10">DNF00666</strain>
    </source>
</reference>
<dbReference type="Gene3D" id="2.170.130.10">
    <property type="entry name" value="TonB-dependent receptor, plug domain"/>
    <property type="match status" value="1"/>
</dbReference>
<dbReference type="InterPro" id="IPR012910">
    <property type="entry name" value="Plug_dom"/>
</dbReference>
<dbReference type="AlphaFoldDB" id="A0A096C0N0"/>
<comment type="similarity">
    <text evidence="7">Belongs to the TonB-dependent receptor family.</text>
</comment>
<keyword evidence="3 7" id="KW-1134">Transmembrane beta strand</keyword>
<dbReference type="PROSITE" id="PS52016">
    <property type="entry name" value="TONB_DEPENDENT_REC_3"/>
    <property type="match status" value="1"/>
</dbReference>
<dbReference type="SUPFAM" id="SSF49464">
    <property type="entry name" value="Carboxypeptidase regulatory domain-like"/>
    <property type="match status" value="1"/>
</dbReference>
<evidence type="ECO:0000256" key="6">
    <source>
        <dbReference type="ARBA" id="ARBA00023237"/>
    </source>
</evidence>
<dbReference type="EMBL" id="JRNS01000349">
    <property type="protein sequence ID" value="KGF48572.1"/>
    <property type="molecule type" value="Genomic_DNA"/>
</dbReference>
<dbReference type="Gene3D" id="2.40.170.20">
    <property type="entry name" value="TonB-dependent receptor, beta-barrel domain"/>
    <property type="match status" value="1"/>
</dbReference>
<protein>
    <submittedName>
        <fullName evidence="9">Membrane protein</fullName>
    </submittedName>
</protein>
<evidence type="ECO:0000256" key="3">
    <source>
        <dbReference type="ARBA" id="ARBA00022452"/>
    </source>
</evidence>
<dbReference type="RefSeq" id="WP_036864853.1">
    <property type="nucleotide sequence ID" value="NZ_JRNS01000349.1"/>
</dbReference>
<dbReference type="NCBIfam" id="TIGR04056">
    <property type="entry name" value="OMP_RagA_SusC"/>
    <property type="match status" value="1"/>
</dbReference>
<dbReference type="InterPro" id="IPR023996">
    <property type="entry name" value="TonB-dep_OMP_SusC/RagA"/>
</dbReference>
<sequence length="1112" mass="124029">MVIDGRLKVLLSLRTFMCAFLLMIGVHSVSAQVSLTTNQTDLKTVIQRIKSKTKYRFFYDDALGKQKVNAVSISNLPIDFVLNRLFENTGITYKIIDNIIYLKKEKPTIKNRYTNSTEAAYQQRKREEPVAPTLYTFNGQVQDVEGNPLIGATIMVKGSSKVRAMSDLEGKFVLKSETPNPILVISCIGFDAIETRIENRNNQLFVLKESPYELEAVFVTALGISRSGTALSYNVKQMDGDELNKVKTTNIANALAGRMAGISVNESAAGMGGAARVVMRGPKSLAQSNQPLYVVDGIPINNRSNDDVKGGIYSIQPGAEGISDINPDDIESVSVLSGAAAAALYGSAAAQGAVMIKTKSGRVGKTLVEFSTSTQFLSPFVLPDFQNEYGNRTNEMKSWGTKNTSGTGGYTPKDFFRTGVNFTNNASLTAGTERNQVYLSLGSSTVSGIIPNNDFQRYNLTFKNVFTALEDKLRLTFSFKFVRENDKNMLAQGQYFNPLTSVYLFPRGENFNAIKEFETYDAVRNINLQNWNYGDDLKMQNPYWVTNRMLKTTKRNRYLTDLGVKYHLTNWFALEGRLRWDEAVNRLEDKRYASTLDIFAHSPYGYYSYCKINDRSFYVDVMADVTKRWGVLSLVANVGSAFSHTSYDVSGFQGGLKAPSNIFTPNGIDYNRVSGDNRPIFDITRHAIHSVLGSVELGWQERVYLTVTGRNDWDSSLSNTAQQSFFYPSVGMSAILSKMLKLPKFVDFLKFRTSWASVGSAISPNISSAWRYEYVPSTGTYHTVTYKFPDNFYPERTNSWEAGMAAHLFKEAMSVNFTLYQSDTKNQTFLRSITLGGAFNREYIQAGDVQNRGLELSIGYNKKWSNLRWSANMTYSTNHNRVVRLLDNPNETLRQGGLNGCEVILTQGGTMGNLYTFTDFKRDAQGNVLLNSDGQVMQMELASPKLVGSVLPKAQLGLSNNFSWKGIELGMLITARLGGVCVSQTQAFMDSYGVSKKTAELRNNGGVAVGNQLVSTEKYYTVVGGETPIWDEYVYSATNARIKELYLGYTFDKLIRGAKVSVALTARNLLMLYCKAPFDPEATSSTDIYYQGFDYFMQPSQRSLGFSINVKL</sequence>
<keyword evidence="4 7" id="KW-0812">Transmembrane</keyword>
<dbReference type="InterPro" id="IPR037066">
    <property type="entry name" value="Plug_dom_sf"/>
</dbReference>
<dbReference type="Pfam" id="PF07715">
    <property type="entry name" value="Plug"/>
    <property type="match status" value="1"/>
</dbReference>
<comment type="caution">
    <text evidence="9">The sequence shown here is derived from an EMBL/GenBank/DDBJ whole genome shotgun (WGS) entry which is preliminary data.</text>
</comment>